<evidence type="ECO:0000313" key="2">
    <source>
        <dbReference type="Proteomes" id="UP000017429"/>
    </source>
</evidence>
<keyword evidence="2" id="KW-1185">Reference proteome</keyword>
<reference evidence="1" key="1">
    <citation type="journal article" date="2014" name="Genome Announc.">
        <title>Draft genome sequences of the altered schaedler flora, a defined bacterial community from gnotobiotic mice.</title>
        <authorList>
            <person name="Wannemuehler M.J."/>
            <person name="Overstreet A.M."/>
            <person name="Ward D.V."/>
            <person name="Phillips G.J."/>
        </authorList>
    </citation>
    <scope>NUCLEOTIDE SEQUENCE</scope>
    <source>
        <strain evidence="1">ASF457</strain>
    </source>
</reference>
<dbReference type="RefSeq" id="WP_023275551.1">
    <property type="nucleotide sequence ID" value="NZ_CP097562.1"/>
</dbReference>
<protein>
    <submittedName>
        <fullName evidence="1">Uncharacterized protein</fullName>
    </submittedName>
</protein>
<dbReference type="Proteomes" id="UP000017429">
    <property type="component" value="Chromosome"/>
</dbReference>
<name>V2QDC8_9BACT</name>
<evidence type="ECO:0000313" key="1">
    <source>
        <dbReference type="EMBL" id="USF24182.1"/>
    </source>
</evidence>
<dbReference type="AlphaFoldDB" id="V2QDC8"/>
<gene>
    <name evidence="1" type="ORF">N508_001264</name>
</gene>
<organism evidence="1 2">
    <name type="scientific">Mucispirillum schaedleri ASF457</name>
    <dbReference type="NCBI Taxonomy" id="1379858"/>
    <lineage>
        <taxon>Bacteria</taxon>
        <taxon>Pseudomonadati</taxon>
        <taxon>Deferribacterota</taxon>
        <taxon>Deferribacteres</taxon>
        <taxon>Deferribacterales</taxon>
        <taxon>Mucispirillaceae</taxon>
        <taxon>Mucispirillum</taxon>
    </lineage>
</organism>
<sequence>MDNKYILISLNYFEISIVTLVLLYTFLNTEKKYFTKIIVSAINKLILWLRSIVKNKKYNQDNKSDDMEEK</sequence>
<dbReference type="KEGG" id="msch:N508_001264"/>
<proteinExistence type="predicted"/>
<accession>V2QDC8</accession>
<reference evidence="1" key="3">
    <citation type="submission" date="2022-06" db="EMBL/GenBank/DDBJ databases">
        <title>Resources to Facilitate Use of the Altered Schaedler Flora (ASF) Mouse Model to Study Microbiome Function.</title>
        <authorList>
            <person name="Proctor A."/>
            <person name="Parvinroo S."/>
            <person name="Richie T."/>
            <person name="Jia X."/>
            <person name="Lee S.T.M."/>
            <person name="Karp P.D."/>
            <person name="Paley S."/>
            <person name="Kostic A.D."/>
            <person name="Pierre J.F."/>
            <person name="Wannemuehler M.J."/>
            <person name="Phillips G.J."/>
        </authorList>
    </citation>
    <scope>NUCLEOTIDE SEQUENCE</scope>
    <source>
        <strain evidence="1">ASF457</strain>
    </source>
</reference>
<dbReference type="EMBL" id="CP097562">
    <property type="protein sequence ID" value="USF24182.1"/>
    <property type="molecule type" value="Genomic_DNA"/>
</dbReference>
<reference evidence="1" key="2">
    <citation type="submission" date="2022-05" db="EMBL/GenBank/DDBJ databases">
        <authorList>
            <person name="Proctor A.L."/>
            <person name="Phillips G.J."/>
            <person name="Wannemuehler M.J."/>
        </authorList>
    </citation>
    <scope>NUCLEOTIDE SEQUENCE</scope>
    <source>
        <strain evidence="1">ASF457</strain>
    </source>
</reference>